<feature type="transmembrane region" description="Helical" evidence="2">
    <location>
        <begin position="67"/>
        <end position="86"/>
    </location>
</feature>
<evidence type="ECO:0000256" key="2">
    <source>
        <dbReference type="SAM" id="Phobius"/>
    </source>
</evidence>
<keyword evidence="2" id="KW-0472">Membrane</keyword>
<protein>
    <submittedName>
        <fullName evidence="3">Sensor histidine kinase</fullName>
    </submittedName>
</protein>
<organism evidence="3 4">
    <name type="scientific">Bifidobacterium minimum</name>
    <dbReference type="NCBI Taxonomy" id="1693"/>
    <lineage>
        <taxon>Bacteria</taxon>
        <taxon>Bacillati</taxon>
        <taxon>Actinomycetota</taxon>
        <taxon>Actinomycetes</taxon>
        <taxon>Bifidobacteriales</taxon>
        <taxon>Bifidobacteriaceae</taxon>
        <taxon>Bifidobacterium</taxon>
    </lineage>
</organism>
<dbReference type="Proteomes" id="UP000029014">
    <property type="component" value="Unassembled WGS sequence"/>
</dbReference>
<reference evidence="3 4" key="1">
    <citation type="submission" date="2014-03" db="EMBL/GenBank/DDBJ databases">
        <title>Genomics of Bifidobacteria.</title>
        <authorList>
            <person name="Ventura M."/>
            <person name="Milani C."/>
            <person name="Lugli G.A."/>
        </authorList>
    </citation>
    <scope>NUCLEOTIDE SEQUENCE [LARGE SCALE GENOMIC DNA]</scope>
    <source>
        <strain evidence="3 4">LMG 11592</strain>
    </source>
</reference>
<keyword evidence="2" id="KW-0812">Transmembrane</keyword>
<proteinExistence type="predicted"/>
<comment type="caution">
    <text evidence="3">The sequence shown here is derived from an EMBL/GenBank/DDBJ whole genome shotgun (WGS) entry which is preliminary data.</text>
</comment>
<feature type="transmembrane region" description="Helical" evidence="2">
    <location>
        <begin position="44"/>
        <end position="61"/>
    </location>
</feature>
<accession>A0A087BM72</accession>
<name>A0A087BM72_9BIFI</name>
<dbReference type="STRING" id="1693.BMIN_0010"/>
<evidence type="ECO:0000313" key="3">
    <source>
        <dbReference type="EMBL" id="KFI72122.1"/>
    </source>
</evidence>
<feature type="transmembrane region" description="Helical" evidence="2">
    <location>
        <begin position="93"/>
        <end position="120"/>
    </location>
</feature>
<dbReference type="AlphaFoldDB" id="A0A087BM72"/>
<dbReference type="EMBL" id="JGZD01000009">
    <property type="protein sequence ID" value="KFI72122.1"/>
    <property type="molecule type" value="Genomic_DNA"/>
</dbReference>
<dbReference type="GO" id="GO:0016301">
    <property type="term" value="F:kinase activity"/>
    <property type="evidence" value="ECO:0007669"/>
    <property type="project" value="UniProtKB-KW"/>
</dbReference>
<keyword evidence="2" id="KW-1133">Transmembrane helix</keyword>
<feature type="transmembrane region" description="Helical" evidence="2">
    <location>
        <begin position="13"/>
        <end position="32"/>
    </location>
</feature>
<dbReference type="InterPro" id="IPR036890">
    <property type="entry name" value="HATPase_C_sf"/>
</dbReference>
<keyword evidence="3" id="KW-0808">Transferase</keyword>
<keyword evidence="3" id="KW-0418">Kinase</keyword>
<feature type="coiled-coil region" evidence="1">
    <location>
        <begin position="150"/>
        <end position="177"/>
    </location>
</feature>
<keyword evidence="4" id="KW-1185">Reference proteome</keyword>
<keyword evidence="1" id="KW-0175">Coiled coil</keyword>
<evidence type="ECO:0000256" key="1">
    <source>
        <dbReference type="SAM" id="Coils"/>
    </source>
</evidence>
<dbReference type="eggNOG" id="COG4585">
    <property type="taxonomic scope" value="Bacteria"/>
</dbReference>
<dbReference type="Gene3D" id="3.30.565.10">
    <property type="entry name" value="Histidine kinase-like ATPase, C-terminal domain"/>
    <property type="match status" value="1"/>
</dbReference>
<evidence type="ECO:0000313" key="4">
    <source>
        <dbReference type="Proteomes" id="UP000029014"/>
    </source>
</evidence>
<gene>
    <name evidence="3" type="ORF">BMIN_0010</name>
</gene>
<sequence length="380" mass="41705">MTMPIWNGVRRRLPHPVLTFGIVAGLAVDSYYYFLHYPSDSNQAVLAFAVYIALCMAVPWFPRAASIAVIVWYLCCAVLPATNAGAMLTGTCVAIAAVFAFMNTAICLALISSCALVLYLTTDTDTMIAIMIFQTFAALTGYTCKRHADSIRQREQLAEAQRTVAALSRDMALAAQLHDTVTNDLSYIITVASTERLDAKSAVHKAILDSVINRSQDAFAKTHEVIDVLSGSKHRDVSAATECRLKAELESIMDAGQRRLRRLGFTGSCIVRGSDGSMHVLPDVHTEIRGLLLEIFVNLRRHCNPPTDYTVAVDIQHEVCTFTTMNTVNRTRLPKAQSSGRGLHLHQTIIESIGGKLDFAVDGDIWTLHAVIPLMGNDRH</sequence>